<dbReference type="PANTHER" id="PTHR38790">
    <property type="entry name" value="2EXR DOMAIN-CONTAINING PROTEIN-RELATED"/>
    <property type="match status" value="1"/>
</dbReference>
<evidence type="ECO:0000313" key="2">
    <source>
        <dbReference type="Proteomes" id="UP001174936"/>
    </source>
</evidence>
<keyword evidence="2" id="KW-1185">Reference proteome</keyword>
<dbReference type="PANTHER" id="PTHR38790:SF4">
    <property type="entry name" value="2EXR DOMAIN-CONTAINING PROTEIN"/>
    <property type="match status" value="1"/>
</dbReference>
<protein>
    <submittedName>
        <fullName evidence="1">Uncharacterized protein</fullName>
    </submittedName>
</protein>
<dbReference type="AlphaFoldDB" id="A0AA39YSM4"/>
<evidence type="ECO:0000313" key="1">
    <source>
        <dbReference type="EMBL" id="KAK0657236.1"/>
    </source>
</evidence>
<name>A0AA39YSM4_9PEZI</name>
<sequence>MTMLEVLTPPGDRTWPTVIHRGSNYASTGINGAPNPVPKSLDCSNEIAPKEKETAPGQQRTNLLDLPLEIRLQIYSWVHLSHPMQQPELCPWYPTPKHSAYFLASIMTPVFWRDDDDDENKTATYLTNETIRSPNQSSLEPSQQRQQQELLSPYRLQSYIPTSLLSSCRQVYFESRAIPFYDNEFVFVTWFSSGLSAARAFVKGLRPWQRNAMRHARIEMQIRDLGDGARLAVWEELCGYWREGMRGLRVKVDVEDRDVVWDWEGKGEEKGPWWMLSRGWASRTWTGKPWRWVDVGLRRLSGLRVVEVEIVGREMEDWERVQWCAALKRRVNEASEQEVKVVCVRRAGGKRRREKR</sequence>
<comment type="caution">
    <text evidence="1">The sequence shown here is derived from an EMBL/GenBank/DDBJ whole genome shotgun (WGS) entry which is preliminary data.</text>
</comment>
<accession>A0AA39YSM4</accession>
<dbReference type="EMBL" id="JAULSV010000001">
    <property type="protein sequence ID" value="KAK0657236.1"/>
    <property type="molecule type" value="Genomic_DNA"/>
</dbReference>
<reference evidence="1" key="1">
    <citation type="submission" date="2023-06" db="EMBL/GenBank/DDBJ databases">
        <title>Genome-scale phylogeny and comparative genomics of the fungal order Sordariales.</title>
        <authorList>
            <consortium name="Lawrence Berkeley National Laboratory"/>
            <person name="Hensen N."/>
            <person name="Bonometti L."/>
            <person name="Westerberg I."/>
            <person name="Brannstrom I.O."/>
            <person name="Guillou S."/>
            <person name="Cros-Aarteil S."/>
            <person name="Calhoun S."/>
            <person name="Haridas S."/>
            <person name="Kuo A."/>
            <person name="Mondo S."/>
            <person name="Pangilinan J."/>
            <person name="Riley R."/>
            <person name="Labutti K."/>
            <person name="Andreopoulos B."/>
            <person name="Lipzen A."/>
            <person name="Chen C."/>
            <person name="Yanf M."/>
            <person name="Daum C."/>
            <person name="Ng V."/>
            <person name="Clum A."/>
            <person name="Steindorff A."/>
            <person name="Ohm R."/>
            <person name="Martin F."/>
            <person name="Silar P."/>
            <person name="Natvig D."/>
            <person name="Lalanne C."/>
            <person name="Gautier V."/>
            <person name="Ament-Velasquez S.L."/>
            <person name="Kruys A."/>
            <person name="Hutchinson M.I."/>
            <person name="Powell A.J."/>
            <person name="Barry K."/>
            <person name="Miller A.N."/>
            <person name="Grigoriev I.V."/>
            <person name="Debuchy R."/>
            <person name="Gladieux P."/>
            <person name="Thoren M.H."/>
            <person name="Johannesson H."/>
        </authorList>
    </citation>
    <scope>NUCLEOTIDE SEQUENCE</scope>
    <source>
        <strain evidence="1">SMH2532-1</strain>
    </source>
</reference>
<gene>
    <name evidence="1" type="ORF">B0T16DRAFT_55748</name>
</gene>
<dbReference type="Proteomes" id="UP001174936">
    <property type="component" value="Unassembled WGS sequence"/>
</dbReference>
<organism evidence="1 2">
    <name type="scientific">Cercophora newfieldiana</name>
    <dbReference type="NCBI Taxonomy" id="92897"/>
    <lineage>
        <taxon>Eukaryota</taxon>
        <taxon>Fungi</taxon>
        <taxon>Dikarya</taxon>
        <taxon>Ascomycota</taxon>
        <taxon>Pezizomycotina</taxon>
        <taxon>Sordariomycetes</taxon>
        <taxon>Sordariomycetidae</taxon>
        <taxon>Sordariales</taxon>
        <taxon>Lasiosphaeriaceae</taxon>
        <taxon>Cercophora</taxon>
    </lineage>
</organism>
<proteinExistence type="predicted"/>